<keyword evidence="3" id="KW-1185">Reference proteome</keyword>
<dbReference type="GO" id="GO:0005886">
    <property type="term" value="C:plasma membrane"/>
    <property type="evidence" value="ECO:0007669"/>
    <property type="project" value="TreeGrafter"/>
</dbReference>
<organism evidence="2 3">
    <name type="scientific">Thermotalea metallivorans</name>
    <dbReference type="NCBI Taxonomy" id="520762"/>
    <lineage>
        <taxon>Bacteria</taxon>
        <taxon>Bacillati</taxon>
        <taxon>Bacillota</taxon>
        <taxon>Clostridia</taxon>
        <taxon>Peptostreptococcales</taxon>
        <taxon>Thermotaleaceae</taxon>
        <taxon>Thermotalea</taxon>
    </lineage>
</organism>
<evidence type="ECO:0000313" key="2">
    <source>
        <dbReference type="EMBL" id="KXG74100.1"/>
    </source>
</evidence>
<dbReference type="STRING" id="520762.AN619_26150"/>
<dbReference type="Proteomes" id="UP000070456">
    <property type="component" value="Unassembled WGS sequence"/>
</dbReference>
<feature type="domain" description="UspA" evidence="1">
    <location>
        <begin position="5"/>
        <end position="113"/>
    </location>
</feature>
<dbReference type="AlphaFoldDB" id="A0A140L0M5"/>
<dbReference type="InterPro" id="IPR006016">
    <property type="entry name" value="UspA"/>
</dbReference>
<dbReference type="EMBL" id="LOEE01000064">
    <property type="protein sequence ID" value="KXG74100.1"/>
    <property type="molecule type" value="Genomic_DNA"/>
</dbReference>
<dbReference type="InterPro" id="IPR052023">
    <property type="entry name" value="Histidine_kinase_KdpD"/>
</dbReference>
<evidence type="ECO:0000313" key="3">
    <source>
        <dbReference type="Proteomes" id="UP000070456"/>
    </source>
</evidence>
<comment type="caution">
    <text evidence="2">The sequence shown here is derived from an EMBL/GenBank/DDBJ whole genome shotgun (WGS) entry which is preliminary data.</text>
</comment>
<dbReference type="Pfam" id="PF00582">
    <property type="entry name" value="Usp"/>
    <property type="match status" value="1"/>
</dbReference>
<name>A0A140L0M5_9FIRM</name>
<dbReference type="RefSeq" id="WP_068557619.1">
    <property type="nucleotide sequence ID" value="NZ_LOEE01000064.1"/>
</dbReference>
<dbReference type="InterPro" id="IPR014729">
    <property type="entry name" value="Rossmann-like_a/b/a_fold"/>
</dbReference>
<protein>
    <recommendedName>
        <fullName evidence="1">UspA domain-containing protein</fullName>
    </recommendedName>
</protein>
<accession>A0A140L0M5</accession>
<reference evidence="2 3" key="1">
    <citation type="submission" date="2015-12" db="EMBL/GenBank/DDBJ databases">
        <title>Draft genome sequence of the thermoanaerobe Thermotalea metallivorans, an isolate from the runoff channel of the Great Artesian Basin, Australia.</title>
        <authorList>
            <person name="Patel B.K."/>
        </authorList>
    </citation>
    <scope>NUCLEOTIDE SEQUENCE [LARGE SCALE GENOMIC DNA]</scope>
    <source>
        <strain evidence="2 3">B2-1</strain>
    </source>
</reference>
<dbReference type="PATRIC" id="fig|520762.4.peg.2886"/>
<evidence type="ECO:0000259" key="1">
    <source>
        <dbReference type="Pfam" id="PF00582"/>
    </source>
</evidence>
<proteinExistence type="predicted"/>
<gene>
    <name evidence="2" type="ORF">AN619_26150</name>
</gene>
<dbReference type="SUPFAM" id="SSF52402">
    <property type="entry name" value="Adenine nucleotide alpha hydrolases-like"/>
    <property type="match status" value="1"/>
</dbReference>
<dbReference type="PANTHER" id="PTHR45569">
    <property type="entry name" value="SENSOR PROTEIN KDPD"/>
    <property type="match status" value="1"/>
</dbReference>
<dbReference type="GO" id="GO:0000155">
    <property type="term" value="F:phosphorelay sensor kinase activity"/>
    <property type="evidence" value="ECO:0007669"/>
    <property type="project" value="TreeGrafter"/>
</dbReference>
<sequence>MKLAKNIMVCVTQQKTCERLIRRGAELRDSYDGELFVIHVAQEGWHFLGKSKEGDALEYLFEQSKSCGANLTVLRSNDVIATLKEQVEKNGIDIIVMGESCEDNEGHSIIGSLRKRLPKNIEFEIVPAKLKQKVV</sequence>
<dbReference type="PANTHER" id="PTHR45569:SF1">
    <property type="entry name" value="SENSOR PROTEIN KDPD"/>
    <property type="match status" value="1"/>
</dbReference>
<dbReference type="Gene3D" id="3.40.50.620">
    <property type="entry name" value="HUPs"/>
    <property type="match status" value="1"/>
</dbReference>
<dbReference type="OrthoDB" id="1707003at2"/>